<keyword evidence="2" id="KW-1185">Reference proteome</keyword>
<dbReference type="Proteomes" id="UP000325273">
    <property type="component" value="Unassembled WGS sequence"/>
</dbReference>
<reference evidence="1 2" key="1">
    <citation type="submission" date="2019-08" db="EMBL/GenBank/DDBJ databases">
        <title>Paraburkholderia sp. DCY113.</title>
        <authorList>
            <person name="Kang J."/>
        </authorList>
    </citation>
    <scope>NUCLEOTIDE SEQUENCE [LARGE SCALE GENOMIC DNA]</scope>
    <source>
        <strain evidence="1 2">DCY113</strain>
    </source>
</reference>
<accession>A0A5B0GXT9</accession>
<sequence length="81" mass="9000">MGIQIHGDAPPVVRNDVVDCMALAARTLRVRKLVSVCSEATAASSAVLRNWSAKSFWLIYYSSEATRVKAEFWTEVDARNL</sequence>
<gene>
    <name evidence="1" type="ORF">FVF58_23845</name>
</gene>
<dbReference type="RefSeq" id="WP_149672290.1">
    <property type="nucleotide sequence ID" value="NZ_VTUZ01000016.1"/>
</dbReference>
<proteinExistence type="predicted"/>
<organism evidence="1 2">
    <name type="scientific">Paraburkholderia panacisoli</name>
    <dbReference type="NCBI Taxonomy" id="2603818"/>
    <lineage>
        <taxon>Bacteria</taxon>
        <taxon>Pseudomonadati</taxon>
        <taxon>Pseudomonadota</taxon>
        <taxon>Betaproteobacteria</taxon>
        <taxon>Burkholderiales</taxon>
        <taxon>Burkholderiaceae</taxon>
        <taxon>Paraburkholderia</taxon>
    </lineage>
</organism>
<evidence type="ECO:0000313" key="1">
    <source>
        <dbReference type="EMBL" id="KAA1007748.1"/>
    </source>
</evidence>
<comment type="caution">
    <text evidence="1">The sequence shown here is derived from an EMBL/GenBank/DDBJ whole genome shotgun (WGS) entry which is preliminary data.</text>
</comment>
<name>A0A5B0GXT9_9BURK</name>
<dbReference type="EMBL" id="VTUZ01000016">
    <property type="protein sequence ID" value="KAA1007748.1"/>
    <property type="molecule type" value="Genomic_DNA"/>
</dbReference>
<protein>
    <submittedName>
        <fullName evidence="1">Uncharacterized protein</fullName>
    </submittedName>
</protein>
<evidence type="ECO:0000313" key="2">
    <source>
        <dbReference type="Proteomes" id="UP000325273"/>
    </source>
</evidence>
<dbReference type="AlphaFoldDB" id="A0A5B0GXT9"/>